<reference evidence="8" key="1">
    <citation type="submission" date="2022-09" db="EMBL/GenBank/DDBJ databases">
        <title>Haloadaptaus new haloarchaeum isolated from saline soil.</title>
        <authorList>
            <person name="Duran-Viseras A."/>
            <person name="Sanchez-Porro C."/>
            <person name="Ventosa A."/>
        </authorList>
    </citation>
    <scope>NUCLEOTIDE SEQUENCE</scope>
    <source>
        <strain evidence="8">F3-133</strain>
    </source>
</reference>
<dbReference type="InterPro" id="IPR037396">
    <property type="entry name" value="FMN_HAD"/>
</dbReference>
<feature type="compositionally biased region" description="Basic and acidic residues" evidence="6">
    <location>
        <begin position="1"/>
        <end position="11"/>
    </location>
</feature>
<dbReference type="InterPro" id="IPR000262">
    <property type="entry name" value="FMN-dep_DH"/>
</dbReference>
<dbReference type="Pfam" id="PF01070">
    <property type="entry name" value="FMN_dh"/>
    <property type="match status" value="1"/>
</dbReference>
<dbReference type="EMBL" id="RKLV01000007">
    <property type="protein sequence ID" value="MCX2819290.1"/>
    <property type="molecule type" value="Genomic_DNA"/>
</dbReference>
<name>A0A9Q4GHY1_9EURY</name>
<dbReference type="PIRSF" id="PIRSF000138">
    <property type="entry name" value="Al-hdrx_acd_dh"/>
    <property type="match status" value="1"/>
</dbReference>
<dbReference type="InterPro" id="IPR013785">
    <property type="entry name" value="Aldolase_TIM"/>
</dbReference>
<dbReference type="PANTHER" id="PTHR10578">
    <property type="entry name" value="S -2-HYDROXY-ACID OXIDASE-RELATED"/>
    <property type="match status" value="1"/>
</dbReference>
<keyword evidence="2" id="KW-0285">Flavoprotein</keyword>
<evidence type="ECO:0000256" key="5">
    <source>
        <dbReference type="ARBA" id="ARBA00024042"/>
    </source>
</evidence>
<evidence type="ECO:0000256" key="3">
    <source>
        <dbReference type="ARBA" id="ARBA00022643"/>
    </source>
</evidence>
<dbReference type="GO" id="GO:0016614">
    <property type="term" value="F:oxidoreductase activity, acting on CH-OH group of donors"/>
    <property type="evidence" value="ECO:0007669"/>
    <property type="project" value="UniProtKB-ARBA"/>
</dbReference>
<feature type="domain" description="FMN hydroxy acid dehydrogenase" evidence="7">
    <location>
        <begin position="20"/>
        <end position="394"/>
    </location>
</feature>
<evidence type="ECO:0000256" key="4">
    <source>
        <dbReference type="ARBA" id="ARBA00023002"/>
    </source>
</evidence>
<dbReference type="FunFam" id="3.20.20.70:FF:000029">
    <property type="entry name" value="L-lactate dehydrogenase"/>
    <property type="match status" value="1"/>
</dbReference>
<evidence type="ECO:0000259" key="7">
    <source>
        <dbReference type="PROSITE" id="PS51349"/>
    </source>
</evidence>
<dbReference type="SUPFAM" id="SSF51395">
    <property type="entry name" value="FMN-linked oxidoreductases"/>
    <property type="match status" value="1"/>
</dbReference>
<accession>A0A9Q4GHY1</accession>
<comment type="cofactor">
    <cofactor evidence="1">
        <name>FMN</name>
        <dbReference type="ChEBI" id="CHEBI:58210"/>
    </cofactor>
</comment>
<proteinExistence type="inferred from homology"/>
<dbReference type="InterPro" id="IPR008259">
    <property type="entry name" value="FMN_hydac_DH_AS"/>
</dbReference>
<gene>
    <name evidence="8" type="ORF">EGH25_07985</name>
</gene>
<dbReference type="PANTHER" id="PTHR10578:SF143">
    <property type="entry name" value="FMN-DEPENDENT ALPHA-HYDROXY ACID DEHYDROGENASE PB1A11.03"/>
    <property type="match status" value="1"/>
</dbReference>
<comment type="caution">
    <text evidence="8">The sequence shown here is derived from an EMBL/GenBank/DDBJ whole genome shotgun (WGS) entry which is preliminary data.</text>
</comment>
<evidence type="ECO:0000256" key="6">
    <source>
        <dbReference type="SAM" id="MobiDB-lite"/>
    </source>
</evidence>
<dbReference type="InterPro" id="IPR012133">
    <property type="entry name" value="Alpha-hydoxy_acid_DH_FMN"/>
</dbReference>
<dbReference type="GO" id="GO:0010181">
    <property type="term" value="F:FMN binding"/>
    <property type="evidence" value="ECO:0007669"/>
    <property type="project" value="InterPro"/>
</dbReference>
<protein>
    <submittedName>
        <fullName evidence="8">Alpha-hydroxy-acid oxidizing protein</fullName>
    </submittedName>
</protein>
<evidence type="ECO:0000256" key="1">
    <source>
        <dbReference type="ARBA" id="ARBA00001917"/>
    </source>
</evidence>
<evidence type="ECO:0000313" key="8">
    <source>
        <dbReference type="EMBL" id="MCX2819290.1"/>
    </source>
</evidence>
<evidence type="ECO:0000256" key="2">
    <source>
        <dbReference type="ARBA" id="ARBA00022630"/>
    </source>
</evidence>
<dbReference type="PROSITE" id="PS00557">
    <property type="entry name" value="FMN_HYDROXY_ACID_DH_1"/>
    <property type="match status" value="1"/>
</dbReference>
<comment type="similarity">
    <text evidence="5">Belongs to the FMN-dependent alpha-hydroxy acid dehydrogenase family.</text>
</comment>
<evidence type="ECO:0000313" key="9">
    <source>
        <dbReference type="Proteomes" id="UP001149411"/>
    </source>
</evidence>
<organism evidence="8 9">
    <name type="scientific">Halorutilus salinus</name>
    <dbReference type="NCBI Taxonomy" id="2487751"/>
    <lineage>
        <taxon>Archaea</taxon>
        <taxon>Methanobacteriati</taxon>
        <taxon>Methanobacteriota</taxon>
        <taxon>Stenosarchaea group</taxon>
        <taxon>Halobacteria</taxon>
        <taxon>Halorutilales</taxon>
        <taxon>Halorutilaceae</taxon>
        <taxon>Halorutilus</taxon>
    </lineage>
</organism>
<dbReference type="Proteomes" id="UP001149411">
    <property type="component" value="Unassembled WGS sequence"/>
</dbReference>
<sequence>MPDHGTDRQRDVYIAGAAGETPDVPPSYEKLREAAREEMTDKAYGYVEGGAGEEDTARENREAFRRWRIVPNLMNDVSERALSTTVLGDELDVPFVLAPVGVLSIVHEGAETAVARASSSLDVPFVLSTVSSHTIEEVAEEANDSAEGDAPPRWFQLYPSTDEALNRSLLHRAEEAGYTGVVVTVDTPLLGWRERDIENAYLPFLDAEGLANYFNDPVFRGSLDDTPEENEFAAIRHFIDIFSDASFTPETLAGTVDSTDLPVVVKGLLTPEDAIAAIDAGAEGVVVSNHGGRQVDGATGALDALPRVAEALKDETVLFDSGVRRGADALKALALGADAVMLGRPYVYGLGLAGEDGVREVVKNLRADIDLTLGLTGRTSVEEVDSSLVRESPRYR</sequence>
<keyword evidence="9" id="KW-1185">Reference proteome</keyword>
<feature type="region of interest" description="Disordered" evidence="6">
    <location>
        <begin position="1"/>
        <end position="26"/>
    </location>
</feature>
<dbReference type="PROSITE" id="PS51349">
    <property type="entry name" value="FMN_HYDROXY_ACID_DH_2"/>
    <property type="match status" value="1"/>
</dbReference>
<keyword evidence="4" id="KW-0560">Oxidoreductase</keyword>
<dbReference type="Gene3D" id="3.20.20.70">
    <property type="entry name" value="Aldolase class I"/>
    <property type="match status" value="1"/>
</dbReference>
<keyword evidence="3" id="KW-0288">FMN</keyword>
<dbReference type="AlphaFoldDB" id="A0A9Q4GHY1"/>
<dbReference type="RefSeq" id="WP_266087432.1">
    <property type="nucleotide sequence ID" value="NZ_RKLV01000007.1"/>
</dbReference>